<organism evidence="2 3">
    <name type="scientific">Candidatus Manganitrophus noduliformans</name>
    <dbReference type="NCBI Taxonomy" id="2606439"/>
    <lineage>
        <taxon>Bacteria</taxon>
        <taxon>Pseudomonadati</taxon>
        <taxon>Nitrospirota</taxon>
        <taxon>Nitrospiria</taxon>
        <taxon>Candidatus Troglogloeales</taxon>
        <taxon>Candidatus Manganitrophaceae</taxon>
        <taxon>Candidatus Manganitrophus</taxon>
    </lineage>
</organism>
<dbReference type="CDD" id="cd06257">
    <property type="entry name" value="DnaJ"/>
    <property type="match status" value="1"/>
</dbReference>
<accession>A0A7X6DST3</accession>
<dbReference type="RefSeq" id="WP_168062415.1">
    <property type="nucleotide sequence ID" value="NZ_VTOW01000003.1"/>
</dbReference>
<dbReference type="SUPFAM" id="SSF46565">
    <property type="entry name" value="Chaperone J-domain"/>
    <property type="match status" value="1"/>
</dbReference>
<gene>
    <name evidence="2" type="ORF">MNODULE_17790</name>
</gene>
<dbReference type="InterPro" id="IPR036869">
    <property type="entry name" value="J_dom_sf"/>
</dbReference>
<dbReference type="Pfam" id="PF13413">
    <property type="entry name" value="HTH_25"/>
    <property type="match status" value="1"/>
</dbReference>
<dbReference type="Gene3D" id="1.10.287.110">
    <property type="entry name" value="DnaJ domain"/>
    <property type="match status" value="1"/>
</dbReference>
<dbReference type="Gene3D" id="1.10.260.40">
    <property type="entry name" value="lambda repressor-like DNA-binding domains"/>
    <property type="match status" value="1"/>
</dbReference>
<dbReference type="InterPro" id="IPR018253">
    <property type="entry name" value="DnaJ_domain_CS"/>
</dbReference>
<dbReference type="AlphaFoldDB" id="A0A7X6DST3"/>
<dbReference type="SUPFAM" id="SSF47413">
    <property type="entry name" value="lambda repressor-like DNA-binding domains"/>
    <property type="match status" value="1"/>
</dbReference>
<dbReference type="PRINTS" id="PR00625">
    <property type="entry name" value="JDOMAIN"/>
</dbReference>
<protein>
    <submittedName>
        <fullName evidence="2">DnaJ domain-containing protein</fullName>
    </submittedName>
</protein>
<dbReference type="EMBL" id="VTOW01000003">
    <property type="protein sequence ID" value="NKE72607.1"/>
    <property type="molecule type" value="Genomic_DNA"/>
</dbReference>
<reference evidence="2 3" key="1">
    <citation type="journal article" date="2020" name="Nature">
        <title>Bacterial chemolithoautotrophy via manganese oxidation.</title>
        <authorList>
            <person name="Yu H."/>
            <person name="Leadbetter J.R."/>
        </authorList>
    </citation>
    <scope>NUCLEOTIDE SEQUENCE [LARGE SCALE GENOMIC DNA]</scope>
    <source>
        <strain evidence="2 3">Mn-1</strain>
    </source>
</reference>
<evidence type="ECO:0000259" key="1">
    <source>
        <dbReference type="PROSITE" id="PS50076"/>
    </source>
</evidence>
<dbReference type="GO" id="GO:0003677">
    <property type="term" value="F:DNA binding"/>
    <property type="evidence" value="ECO:0007669"/>
    <property type="project" value="InterPro"/>
</dbReference>
<feature type="domain" description="J" evidence="1">
    <location>
        <begin position="8"/>
        <end position="78"/>
    </location>
</feature>
<keyword evidence="3" id="KW-1185">Reference proteome</keyword>
<evidence type="ECO:0000313" key="3">
    <source>
        <dbReference type="Proteomes" id="UP000534783"/>
    </source>
</evidence>
<sequence length="194" mass="22424">MKRFSDQNYYEILEIPYGATWGEIQKAYELAKKTYGSDSIASYSLFDQGDRALIFKKIEEAYQTLIDQEKRRKYDEALAEVVEEVAQRLASSAQEAPAAPPPAEALSGEITGKTLKGMRERQGVSLQEIADRTRINLTYLLSIEEDNFRTLPAEVYLRSYIHQYAKMLQWDSNKILEGYLKTYQRWQKEKPSST</sequence>
<dbReference type="InterPro" id="IPR001623">
    <property type="entry name" value="DnaJ_domain"/>
</dbReference>
<dbReference type="InterPro" id="IPR050400">
    <property type="entry name" value="Bact_Cytoskel_RodZ"/>
</dbReference>
<dbReference type="Proteomes" id="UP000534783">
    <property type="component" value="Unassembled WGS sequence"/>
</dbReference>
<proteinExistence type="predicted"/>
<dbReference type="PROSITE" id="PS00636">
    <property type="entry name" value="DNAJ_1"/>
    <property type="match status" value="1"/>
</dbReference>
<dbReference type="PANTHER" id="PTHR34475:SF1">
    <property type="entry name" value="CYTOSKELETON PROTEIN RODZ"/>
    <property type="match status" value="1"/>
</dbReference>
<name>A0A7X6DST3_9BACT</name>
<dbReference type="PANTHER" id="PTHR34475">
    <property type="match status" value="1"/>
</dbReference>
<evidence type="ECO:0000313" key="2">
    <source>
        <dbReference type="EMBL" id="NKE72607.1"/>
    </source>
</evidence>
<comment type="caution">
    <text evidence="2">The sequence shown here is derived from an EMBL/GenBank/DDBJ whole genome shotgun (WGS) entry which is preliminary data.</text>
</comment>
<dbReference type="InterPro" id="IPR010982">
    <property type="entry name" value="Lambda_DNA-bd_dom_sf"/>
</dbReference>
<dbReference type="PROSITE" id="PS50076">
    <property type="entry name" value="DNAJ_2"/>
    <property type="match status" value="1"/>
</dbReference>
<dbReference type="Pfam" id="PF00226">
    <property type="entry name" value="DnaJ"/>
    <property type="match status" value="1"/>
</dbReference>